<dbReference type="InterPro" id="IPR008030">
    <property type="entry name" value="NmrA-like"/>
</dbReference>
<dbReference type="Gene3D" id="3.40.50.720">
    <property type="entry name" value="NAD(P)-binding Rossmann-like Domain"/>
    <property type="match status" value="1"/>
</dbReference>
<keyword evidence="2" id="KW-0521">NADP</keyword>
<evidence type="ECO:0000313" key="6">
    <source>
        <dbReference type="Proteomes" id="UP001140560"/>
    </source>
</evidence>
<evidence type="ECO:0000256" key="3">
    <source>
        <dbReference type="ARBA" id="ARBA00023002"/>
    </source>
</evidence>
<dbReference type="GO" id="GO:0016491">
    <property type="term" value="F:oxidoreductase activity"/>
    <property type="evidence" value="ECO:0007669"/>
    <property type="project" value="UniProtKB-KW"/>
</dbReference>
<dbReference type="OrthoDB" id="10000533at2759"/>
<dbReference type="InterPro" id="IPR051609">
    <property type="entry name" value="NmrA/Isoflavone_reductase-like"/>
</dbReference>
<comment type="similarity">
    <text evidence="1">Belongs to the NmrA-type oxidoreductase family. Isoflavone reductase subfamily.</text>
</comment>
<dbReference type="AlphaFoldDB" id="A0A9W9CK94"/>
<keyword evidence="6" id="KW-1185">Reference proteome</keyword>
<comment type="caution">
    <text evidence="5">The sequence shown here is derived from an EMBL/GenBank/DDBJ whole genome shotgun (WGS) entry which is preliminary data.</text>
</comment>
<gene>
    <name evidence="5" type="ORF">N0V83_006838</name>
</gene>
<dbReference type="InterPro" id="IPR036291">
    <property type="entry name" value="NAD(P)-bd_dom_sf"/>
</dbReference>
<dbReference type="Proteomes" id="UP001140560">
    <property type="component" value="Unassembled WGS sequence"/>
</dbReference>
<protein>
    <recommendedName>
        <fullName evidence="4">NmrA-like domain-containing protein</fullName>
    </recommendedName>
</protein>
<evidence type="ECO:0000259" key="4">
    <source>
        <dbReference type="Pfam" id="PF05368"/>
    </source>
</evidence>
<accession>A0A9W9CK94</accession>
<sequence>MVKIAVAGGSGSVAQEIIDILVATKKHDISIFTRSDISAEVDPQSGVTYVKTDYASVQVLSSILQGTHTVLSFISPHKDQSGAFAAQKNLIDASVDAGVKRFAPSEWAAAKLEHLHWYEFKADTRQYLQDINSHKKAIEYCLFQPGLFINYLTRPYKSMEHIKALETPFDLHGRRLLVLDDADDARITFTTVNDLANVVAKAIEFEGTWPVIGGVRGTDLSIGELITLSEELRGPVKVEKLKASDLEAGTWSSSWVPKLEHPSISPEQVEVISKGLTAGLVLAFGDEVFHSSEEWNKLLPDYEFEDAKTFLAKTWQGKP</sequence>
<proteinExistence type="inferred from homology"/>
<dbReference type="SUPFAM" id="SSF51735">
    <property type="entry name" value="NAD(P)-binding Rossmann-fold domains"/>
    <property type="match status" value="1"/>
</dbReference>
<dbReference type="Pfam" id="PF05368">
    <property type="entry name" value="NmrA"/>
    <property type="match status" value="1"/>
</dbReference>
<dbReference type="PANTHER" id="PTHR47706">
    <property type="entry name" value="NMRA-LIKE FAMILY PROTEIN"/>
    <property type="match status" value="1"/>
</dbReference>
<feature type="domain" description="NmrA-like" evidence="4">
    <location>
        <begin position="3"/>
        <end position="206"/>
    </location>
</feature>
<evidence type="ECO:0000256" key="1">
    <source>
        <dbReference type="ARBA" id="ARBA00005725"/>
    </source>
</evidence>
<reference evidence="5" key="1">
    <citation type="submission" date="2022-10" db="EMBL/GenBank/DDBJ databases">
        <title>Tapping the CABI collections for fungal endophytes: first genome assemblies for Collariella, Neodidymelliopsis, Ascochyta clinopodiicola, Didymella pomorum, Didymosphaeria variabile, Neocosmospora piperis and Neocucurbitaria cava.</title>
        <authorList>
            <person name="Hill R."/>
        </authorList>
    </citation>
    <scope>NUCLEOTIDE SEQUENCE</scope>
    <source>
        <strain evidence="5">IMI 356814</strain>
    </source>
</reference>
<dbReference type="PANTHER" id="PTHR47706:SF4">
    <property type="entry name" value="NMRA-LIKE DOMAIN-CONTAINING PROTEIN"/>
    <property type="match status" value="1"/>
</dbReference>
<evidence type="ECO:0000313" key="5">
    <source>
        <dbReference type="EMBL" id="KAJ4367257.1"/>
    </source>
</evidence>
<dbReference type="EMBL" id="JAPEUY010000012">
    <property type="protein sequence ID" value="KAJ4367257.1"/>
    <property type="molecule type" value="Genomic_DNA"/>
</dbReference>
<name>A0A9W9CK94_9PLEO</name>
<evidence type="ECO:0000256" key="2">
    <source>
        <dbReference type="ARBA" id="ARBA00022857"/>
    </source>
</evidence>
<keyword evidence="3" id="KW-0560">Oxidoreductase</keyword>
<organism evidence="5 6">
    <name type="scientific">Neocucurbitaria cava</name>
    <dbReference type="NCBI Taxonomy" id="798079"/>
    <lineage>
        <taxon>Eukaryota</taxon>
        <taxon>Fungi</taxon>
        <taxon>Dikarya</taxon>
        <taxon>Ascomycota</taxon>
        <taxon>Pezizomycotina</taxon>
        <taxon>Dothideomycetes</taxon>
        <taxon>Pleosporomycetidae</taxon>
        <taxon>Pleosporales</taxon>
        <taxon>Pleosporineae</taxon>
        <taxon>Cucurbitariaceae</taxon>
        <taxon>Neocucurbitaria</taxon>
    </lineage>
</organism>